<organism evidence="1">
    <name type="scientific">uncultured Caudovirales phage</name>
    <dbReference type="NCBI Taxonomy" id="2100421"/>
    <lineage>
        <taxon>Viruses</taxon>
        <taxon>Duplodnaviria</taxon>
        <taxon>Heunggongvirae</taxon>
        <taxon>Uroviricota</taxon>
        <taxon>Caudoviricetes</taxon>
        <taxon>Peduoviridae</taxon>
        <taxon>Maltschvirus</taxon>
        <taxon>Maltschvirus maltsch</taxon>
    </lineage>
</organism>
<accession>A0A6J5RJM8</accession>
<reference evidence="1" key="1">
    <citation type="submission" date="2020-05" db="EMBL/GenBank/DDBJ databases">
        <authorList>
            <person name="Chiriac C."/>
            <person name="Salcher M."/>
            <person name="Ghai R."/>
            <person name="Kavagutti S V."/>
        </authorList>
    </citation>
    <scope>NUCLEOTIDE SEQUENCE</scope>
</reference>
<evidence type="ECO:0000313" key="1">
    <source>
        <dbReference type="EMBL" id="CAB4197219.1"/>
    </source>
</evidence>
<protein>
    <submittedName>
        <fullName evidence="1">Uncharacterized protein</fullName>
    </submittedName>
</protein>
<proteinExistence type="predicted"/>
<dbReference type="EMBL" id="LR797264">
    <property type="protein sequence ID" value="CAB4197219.1"/>
    <property type="molecule type" value="Genomic_DNA"/>
</dbReference>
<gene>
    <name evidence="1" type="ORF">UFOVP1323_11</name>
</gene>
<name>A0A6J5RJM8_9CAUD</name>
<sequence>MSDIVNNLINALFGNTEKPIKYTTPRTAIPTNEDVAASRDYKNRYGNSNEVDVNGTREVNSDNQNVRYTQQGTKVSNIPRADVPNLHRSKQIYTTTPSPASVDTADTIYKAQMMANTSPVSALGFDIDKGTFANKDPNTPLTHGGMYNQTRDRFWADTEDPNAIVHESTHRGIKLLRDKGHNIPDSAEENLVRAVLLNRFGDIESGAGSTAAQQVNVARQKMSQKEFFDLLTTIDNAANKELGQRTWDRHGGVN</sequence>